<gene>
    <name evidence="1" type="ORF">LH5_01937</name>
</gene>
<dbReference type="Proteomes" id="UP000267945">
    <property type="component" value="Chromosome"/>
</dbReference>
<dbReference type="AlphaFoldDB" id="A0A3Q8SRR1"/>
<evidence type="ECO:0000313" key="1">
    <source>
        <dbReference type="EMBL" id="AZK92163.1"/>
    </source>
</evidence>
<dbReference type="InterPro" id="IPR011664">
    <property type="entry name" value="Abi_system_AbiD/AbiF-like"/>
</dbReference>
<evidence type="ECO:0000313" key="2">
    <source>
        <dbReference type="Proteomes" id="UP000267945"/>
    </source>
</evidence>
<proteinExistence type="predicted"/>
<sequence length="158" mass="18219">MNELTLGTSIHLYKLMNKSNQREISDYFDCKTDELVSWLESINLIRNICCHNGILADFKLRTRAKVPAKYKSNNSLGDILVKSDSGIYTNRLAFQLCIIVKLMAKINNNYHYLDLKIAVNKLLDDCTTPMYYGFQNKSVINKLFIVDAQDVNHSLIEY</sequence>
<organism evidence="1 2">
    <name type="scientific">Lactobacillus helveticus</name>
    <name type="common">Lactobacillus suntoryeus</name>
    <dbReference type="NCBI Taxonomy" id="1587"/>
    <lineage>
        <taxon>Bacteria</taxon>
        <taxon>Bacillati</taxon>
        <taxon>Bacillota</taxon>
        <taxon>Bacilli</taxon>
        <taxon>Lactobacillales</taxon>
        <taxon>Lactobacillaceae</taxon>
        <taxon>Lactobacillus</taxon>
    </lineage>
</organism>
<dbReference type="RefSeq" id="WP_014918302.1">
    <property type="nucleotide sequence ID" value="NZ_CP035307.1"/>
</dbReference>
<name>A0A3Q8SRR1_LACHE</name>
<protein>
    <submittedName>
        <fullName evidence="1">Abi-like protein</fullName>
    </submittedName>
</protein>
<dbReference type="EMBL" id="CP019581">
    <property type="protein sequence ID" value="AZK92163.1"/>
    <property type="molecule type" value="Genomic_DNA"/>
</dbReference>
<accession>A0A3Q8SRR1</accession>
<dbReference type="Pfam" id="PF07751">
    <property type="entry name" value="Abi_2"/>
    <property type="match status" value="1"/>
</dbReference>
<reference evidence="1 2" key="1">
    <citation type="submission" date="2017-02" db="EMBL/GenBank/DDBJ databases">
        <title>Complete genome sequence of Lactobacillus helveticus.</title>
        <authorList>
            <person name="Kim J.F."/>
            <person name="Chung Y."/>
            <person name="Kwak M."/>
        </authorList>
    </citation>
    <scope>NUCLEOTIDE SEQUENCE [LARGE SCALE GENOMIC DNA]</scope>
    <source>
        <strain evidence="1 2">LH5</strain>
    </source>
</reference>